<keyword evidence="1 4" id="KW-0812">Transmembrane</keyword>
<evidence type="ECO:0000256" key="1">
    <source>
        <dbReference type="ARBA" id="ARBA00022692"/>
    </source>
</evidence>
<dbReference type="InterPro" id="IPR004747">
    <property type="entry name" value="CynX-like"/>
</dbReference>
<feature type="transmembrane region" description="Helical" evidence="4">
    <location>
        <begin position="284"/>
        <end position="304"/>
    </location>
</feature>
<dbReference type="AlphaFoldDB" id="A0A1H5J4P4"/>
<dbReference type="EMBL" id="FNTF01000002">
    <property type="protein sequence ID" value="SEE47466.1"/>
    <property type="molecule type" value="Genomic_DNA"/>
</dbReference>
<keyword evidence="3 4" id="KW-0472">Membrane</keyword>
<feature type="transmembrane region" description="Helical" evidence="4">
    <location>
        <begin position="343"/>
        <end position="364"/>
    </location>
</feature>
<evidence type="ECO:0000313" key="5">
    <source>
        <dbReference type="EMBL" id="SEE47466.1"/>
    </source>
</evidence>
<dbReference type="InterPro" id="IPR011701">
    <property type="entry name" value="MFS"/>
</dbReference>
<name>A0A1H5J4P4_9PSED</name>
<evidence type="ECO:0000313" key="6">
    <source>
        <dbReference type="Proteomes" id="UP000183114"/>
    </source>
</evidence>
<feature type="transmembrane region" description="Helical" evidence="4">
    <location>
        <begin position="371"/>
        <end position="394"/>
    </location>
</feature>
<feature type="transmembrane region" description="Helical" evidence="4">
    <location>
        <begin position="178"/>
        <end position="200"/>
    </location>
</feature>
<organism evidence="5 6">
    <name type="scientific">Pseudomonas frederiksbergensis</name>
    <dbReference type="NCBI Taxonomy" id="104087"/>
    <lineage>
        <taxon>Bacteria</taxon>
        <taxon>Pseudomonadati</taxon>
        <taxon>Pseudomonadota</taxon>
        <taxon>Gammaproteobacteria</taxon>
        <taxon>Pseudomonadales</taxon>
        <taxon>Pseudomonadaceae</taxon>
        <taxon>Pseudomonas</taxon>
    </lineage>
</organism>
<feature type="transmembrane region" description="Helical" evidence="4">
    <location>
        <begin position="206"/>
        <end position="226"/>
    </location>
</feature>
<evidence type="ECO:0000256" key="4">
    <source>
        <dbReference type="SAM" id="Phobius"/>
    </source>
</evidence>
<dbReference type="Gene3D" id="1.20.1250.20">
    <property type="entry name" value="MFS general substrate transporter like domains"/>
    <property type="match status" value="1"/>
</dbReference>
<dbReference type="GO" id="GO:0022857">
    <property type="term" value="F:transmembrane transporter activity"/>
    <property type="evidence" value="ECO:0007669"/>
    <property type="project" value="InterPro"/>
</dbReference>
<accession>A0A1H5J4P4</accession>
<feature type="transmembrane region" description="Helical" evidence="4">
    <location>
        <begin position="121"/>
        <end position="139"/>
    </location>
</feature>
<dbReference type="NCBIfam" id="TIGR00896">
    <property type="entry name" value="CynX"/>
    <property type="match status" value="1"/>
</dbReference>
<feature type="transmembrane region" description="Helical" evidence="4">
    <location>
        <begin position="145"/>
        <end position="166"/>
    </location>
</feature>
<dbReference type="InterPro" id="IPR036259">
    <property type="entry name" value="MFS_trans_sf"/>
</dbReference>
<dbReference type="PANTHER" id="PTHR23523:SF2">
    <property type="entry name" value="2-NITROIMIDAZOLE TRANSPORTER"/>
    <property type="match status" value="1"/>
</dbReference>
<feature type="transmembrane region" description="Helical" evidence="4">
    <location>
        <begin position="406"/>
        <end position="430"/>
    </location>
</feature>
<dbReference type="PANTHER" id="PTHR23523">
    <property type="match status" value="1"/>
</dbReference>
<gene>
    <name evidence="5" type="ORF">SAMN04490185_5863</name>
</gene>
<feature type="transmembrane region" description="Helical" evidence="4">
    <location>
        <begin position="316"/>
        <end position="337"/>
    </location>
</feature>
<dbReference type="Proteomes" id="UP000183114">
    <property type="component" value="Unassembled WGS sequence"/>
</dbReference>
<protein>
    <submittedName>
        <fullName evidence="5">MFS transporter, CP family, cyanate transporter</fullName>
    </submittedName>
</protein>
<dbReference type="InterPro" id="IPR052524">
    <property type="entry name" value="MFS_Cyanate_Porter"/>
</dbReference>
<dbReference type="RefSeq" id="WP_074879986.1">
    <property type="nucleotide sequence ID" value="NZ_FNTF01000002.1"/>
</dbReference>
<dbReference type="CDD" id="cd17339">
    <property type="entry name" value="MFS_NIMT_CynX_like"/>
    <property type="match status" value="1"/>
</dbReference>
<feature type="transmembrane region" description="Helical" evidence="4">
    <location>
        <begin position="250"/>
        <end position="272"/>
    </location>
</feature>
<proteinExistence type="predicted"/>
<evidence type="ECO:0000256" key="2">
    <source>
        <dbReference type="ARBA" id="ARBA00022989"/>
    </source>
</evidence>
<feature type="transmembrane region" description="Helical" evidence="4">
    <location>
        <begin position="53"/>
        <end position="70"/>
    </location>
</feature>
<sequence length="438" mass="45966">MNLETENPMSSQQVNQSSLPQAKRTAELEALLIDAEADDEQVQQSHPVLRRPWLLLLGLILVALNLRPALSSMAPMLSEVSKTLGLSAAHAGLLTTLPVLCLGLFAPLAPVLARRFGAERVVLGILLMLAGGIILRSSFGEIGLFAGSVLAGASIGVIGVLLPGIVKRDFAKHAGTMTGVYTMALCLGAAMAAGATVPLSEHFDKSWALGLGFWVVPALVAAIFWLPQVGQKHGAHNVAYRVRGLLRDPLAWQVTFYMGLQSSLAYIVFGWLPSILIGRGLTPTQAGLVLSGSVIVQLASSLAAPWLATRGKDQRLAIVIVMLLTLGGLFGCLYAPIEGLWGWAILLGLGQGGAFSLALTLIVLRSRDSHVAANLSSMAQGFGYTLASMGPFAVGIVHDWTGGWSAVGWIFGVIGLGAIIAGLGAGRSLYVQVQSEKV</sequence>
<dbReference type="SUPFAM" id="SSF103473">
    <property type="entry name" value="MFS general substrate transporter"/>
    <property type="match status" value="1"/>
</dbReference>
<feature type="transmembrane region" description="Helical" evidence="4">
    <location>
        <begin position="90"/>
        <end position="109"/>
    </location>
</feature>
<reference evidence="5 6" key="1">
    <citation type="submission" date="2016-10" db="EMBL/GenBank/DDBJ databases">
        <authorList>
            <person name="de Groot N.N."/>
        </authorList>
    </citation>
    <scope>NUCLEOTIDE SEQUENCE [LARGE SCALE GENOMIC DNA]</scope>
    <source>
        <strain evidence="5 6">BS3655</strain>
    </source>
</reference>
<dbReference type="Pfam" id="PF07690">
    <property type="entry name" value="MFS_1"/>
    <property type="match status" value="1"/>
</dbReference>
<evidence type="ECO:0000256" key="3">
    <source>
        <dbReference type="ARBA" id="ARBA00023136"/>
    </source>
</evidence>
<dbReference type="GO" id="GO:0016020">
    <property type="term" value="C:membrane"/>
    <property type="evidence" value="ECO:0007669"/>
    <property type="project" value="InterPro"/>
</dbReference>
<keyword evidence="2 4" id="KW-1133">Transmembrane helix</keyword>